<evidence type="ECO:0000256" key="1">
    <source>
        <dbReference type="SAM" id="SignalP"/>
    </source>
</evidence>
<proteinExistence type="evidence at transcript level"/>
<organism evidence="2">
    <name type="scientific">Pristhesancus plagipennis</name>
    <name type="common">Common assassin bug</name>
    <dbReference type="NCBI Taxonomy" id="1955184"/>
    <lineage>
        <taxon>Eukaryota</taxon>
        <taxon>Metazoa</taxon>
        <taxon>Ecdysozoa</taxon>
        <taxon>Arthropoda</taxon>
        <taxon>Hexapoda</taxon>
        <taxon>Insecta</taxon>
        <taxon>Pterygota</taxon>
        <taxon>Neoptera</taxon>
        <taxon>Paraneoptera</taxon>
        <taxon>Hemiptera</taxon>
        <taxon>Heteroptera</taxon>
        <taxon>Panheteroptera</taxon>
        <taxon>Cimicomorpha</taxon>
        <taxon>Reduviidae</taxon>
        <taxon>Harpactorinae</taxon>
        <taxon>Harpactorini</taxon>
        <taxon>Pristhesancus</taxon>
    </lineage>
</organism>
<reference evidence="2" key="1">
    <citation type="submission" date="2016-10" db="EMBL/GenBank/DDBJ databases">
        <title>The assassin bug Pristhesancus plagipennis produces two different types of venom.</title>
        <authorList>
            <person name="Walker A.A."/>
            <person name="Herzig V."/>
            <person name="Jin J."/>
            <person name="Fry B.G."/>
            <person name="King G.F."/>
        </authorList>
    </citation>
    <scope>NUCLEOTIDE SEQUENCE</scope>
    <source>
        <tissue evidence="2">Venom/labial glands</tissue>
    </source>
</reference>
<protein>
    <submittedName>
        <fullName evidence="2">Uncharacterized protein</fullName>
    </submittedName>
</protein>
<keyword evidence="1" id="KW-0732">Signal</keyword>
<evidence type="ECO:0000313" key="2">
    <source>
        <dbReference type="EMBL" id="ATU82958.1"/>
    </source>
</evidence>
<sequence length="43" mass="4962">MLIVVGVLFLLPIIQACEYVQKDLWIIPLLGQNMLLVKYFILS</sequence>
<feature type="signal peptide" evidence="1">
    <location>
        <begin position="1"/>
        <end position="16"/>
    </location>
</feature>
<dbReference type="AlphaFoldDB" id="A0A2K8JM99"/>
<accession>A0A2K8JM99</accession>
<name>A0A2K8JM99_PRIPG</name>
<dbReference type="EMBL" id="KY031207">
    <property type="protein sequence ID" value="ATU82958.1"/>
    <property type="molecule type" value="mRNA"/>
</dbReference>
<feature type="chain" id="PRO_5014940261" evidence="1">
    <location>
        <begin position="17"/>
        <end position="43"/>
    </location>
</feature>